<dbReference type="AlphaFoldDB" id="A0AAD4Y2R4"/>
<comment type="caution">
    <text evidence="2">The sequence shown here is derived from an EMBL/GenBank/DDBJ whole genome shotgun (WGS) entry which is preliminary data.</text>
</comment>
<organism evidence="2 3">
    <name type="scientific">Ovis ammon polii</name>
    <dbReference type="NCBI Taxonomy" id="230172"/>
    <lineage>
        <taxon>Eukaryota</taxon>
        <taxon>Metazoa</taxon>
        <taxon>Chordata</taxon>
        <taxon>Craniata</taxon>
        <taxon>Vertebrata</taxon>
        <taxon>Euteleostomi</taxon>
        <taxon>Mammalia</taxon>
        <taxon>Eutheria</taxon>
        <taxon>Laurasiatheria</taxon>
        <taxon>Artiodactyla</taxon>
        <taxon>Ruminantia</taxon>
        <taxon>Pecora</taxon>
        <taxon>Bovidae</taxon>
        <taxon>Caprinae</taxon>
        <taxon>Ovis</taxon>
    </lineage>
</organism>
<evidence type="ECO:0000313" key="3">
    <source>
        <dbReference type="Proteomes" id="UP001214576"/>
    </source>
</evidence>
<gene>
    <name evidence="2" type="ORF">MG293_017357</name>
</gene>
<name>A0AAD4Y2R4_OVIAM</name>
<feature type="region of interest" description="Disordered" evidence="1">
    <location>
        <begin position="174"/>
        <end position="193"/>
    </location>
</feature>
<proteinExistence type="predicted"/>
<sequence length="214" mass="24345">MRRRCAVPGPLEGSCQIPLAHIPIVSWTDVTADTLAVQAQTQEQAVLQEMEKHAMLESQMPDEVVSPPPPWNFQKIKESWKYSDSTNSIPVQGNHMENKCLVSSLLRNKNVKDRFWGTKPGHPPPDMADFHLCVYSASSSSFFKTDEHSDVIKKYGDLQLSLKSKAFVHRKRKEDIYESGNKKHKENKEDMYEDFKRACNPAERGEALKEPGMA</sequence>
<evidence type="ECO:0000256" key="1">
    <source>
        <dbReference type="SAM" id="MobiDB-lite"/>
    </source>
</evidence>
<reference evidence="2" key="1">
    <citation type="submission" date="2022-03" db="EMBL/GenBank/DDBJ databases">
        <title>Genomic analyses of argali, domestic sheep and their hybrids provide insights into chromosomal evolution, heterosis and genetic basis of agronomic traits.</title>
        <authorList>
            <person name="Li M."/>
        </authorList>
    </citation>
    <scope>NUCLEOTIDE SEQUENCE</scope>
    <source>
        <strain evidence="2">CAU-MHL-2022a</strain>
        <tissue evidence="2">Skin</tissue>
    </source>
</reference>
<dbReference type="Proteomes" id="UP001214576">
    <property type="component" value="Unassembled WGS sequence"/>
</dbReference>
<evidence type="ECO:0000313" key="2">
    <source>
        <dbReference type="EMBL" id="KAI4532092.1"/>
    </source>
</evidence>
<dbReference type="EMBL" id="JAKZEL010000022">
    <property type="protein sequence ID" value="KAI4532092.1"/>
    <property type="molecule type" value="Genomic_DNA"/>
</dbReference>
<accession>A0AAD4Y2R4</accession>
<keyword evidence="3" id="KW-1185">Reference proteome</keyword>
<protein>
    <submittedName>
        <fullName evidence="2">Uncharacterized protein</fullName>
    </submittedName>
</protein>